<dbReference type="EMBL" id="FJOG01000003">
    <property type="protein sequence ID" value="CZR53210.1"/>
    <property type="molecule type" value="Genomic_DNA"/>
</dbReference>
<gene>
    <name evidence="2" type="ORF">PAC_03088</name>
</gene>
<evidence type="ECO:0000256" key="1">
    <source>
        <dbReference type="SAM" id="MobiDB-lite"/>
    </source>
</evidence>
<feature type="region of interest" description="Disordered" evidence="1">
    <location>
        <begin position="1"/>
        <end position="83"/>
    </location>
</feature>
<reference evidence="2 3" key="1">
    <citation type="submission" date="2016-03" db="EMBL/GenBank/DDBJ databases">
        <authorList>
            <person name="Ploux O."/>
        </authorList>
    </citation>
    <scope>NUCLEOTIDE SEQUENCE [LARGE SCALE GENOMIC DNA]</scope>
    <source>
        <strain evidence="2 3">UAMH 11012</strain>
    </source>
</reference>
<feature type="compositionally biased region" description="Basic and acidic residues" evidence="1">
    <location>
        <begin position="65"/>
        <end position="76"/>
    </location>
</feature>
<proteinExistence type="predicted"/>
<organism evidence="2 3">
    <name type="scientific">Phialocephala subalpina</name>
    <dbReference type="NCBI Taxonomy" id="576137"/>
    <lineage>
        <taxon>Eukaryota</taxon>
        <taxon>Fungi</taxon>
        <taxon>Dikarya</taxon>
        <taxon>Ascomycota</taxon>
        <taxon>Pezizomycotina</taxon>
        <taxon>Leotiomycetes</taxon>
        <taxon>Helotiales</taxon>
        <taxon>Mollisiaceae</taxon>
        <taxon>Phialocephala</taxon>
        <taxon>Phialocephala fortinii species complex</taxon>
    </lineage>
</organism>
<protein>
    <submittedName>
        <fullName evidence="2">Uncharacterized protein</fullName>
    </submittedName>
</protein>
<name>A0A1L7WKD1_9HELO</name>
<evidence type="ECO:0000313" key="2">
    <source>
        <dbReference type="EMBL" id="CZR53210.1"/>
    </source>
</evidence>
<dbReference type="AlphaFoldDB" id="A0A1L7WKD1"/>
<sequence>MAKTSSKRKSEGALPTGKSKQRKTSPSKYEELCSSQDAGDSDDQLFIREKPAAPKYVKKTTVKSRKSESARVTRNDEYEEDEGRMESQQFLALVEFESKKKKRASKAASEYMDKFKDGIQSSSDTLKLCLTNLTTSSAKQTSTFLSTYQAAYALSRPLPPPSQSSPPSQGECFVILFDRSQSLINSALSLITHFESANEKAETCEIPEIVSNQWDEQNQTAATVLAVGHNVNLEKYQALLQGAEEPAVDEDIEGFKMMICDGVGLDKGEDGKKGDESTIDFSFEHGWGRVARKGEKAARKFAKFQRVGVA</sequence>
<dbReference type="Proteomes" id="UP000184330">
    <property type="component" value="Unassembled WGS sequence"/>
</dbReference>
<dbReference type="OrthoDB" id="3598799at2759"/>
<keyword evidence="3" id="KW-1185">Reference proteome</keyword>
<accession>A0A1L7WKD1</accession>
<evidence type="ECO:0000313" key="3">
    <source>
        <dbReference type="Proteomes" id="UP000184330"/>
    </source>
</evidence>